<name>A0A843YXX4_LEUME</name>
<comment type="caution">
    <text evidence="1">The sequence shown here is derived from an EMBL/GenBank/DDBJ whole genome shotgun (WGS) entry which is preliminary data.</text>
</comment>
<evidence type="ECO:0008006" key="3">
    <source>
        <dbReference type="Google" id="ProtNLM"/>
    </source>
</evidence>
<reference evidence="1 2" key="1">
    <citation type="submission" date="2019-10" db="EMBL/GenBank/DDBJ databases">
        <title>WGS of Leuconostoc mesenteroides.</title>
        <authorList>
            <person name="Melo Bolivar J."/>
            <person name="Marino-Ramirez L."/>
            <person name="Villamil Diaz L.M."/>
        </authorList>
    </citation>
    <scope>NUCLEOTIDE SEQUENCE [LARGE SCALE GENOMIC DNA]</scope>
    <source>
        <strain evidence="1 2">M11</strain>
    </source>
</reference>
<dbReference type="EMBL" id="WIPA01000014">
    <property type="protein sequence ID" value="MQR27296.1"/>
    <property type="molecule type" value="Genomic_DNA"/>
</dbReference>
<dbReference type="AlphaFoldDB" id="A0A843YXX4"/>
<dbReference type="Pfam" id="PF06854">
    <property type="entry name" value="Phage_Gp15"/>
    <property type="match status" value="1"/>
</dbReference>
<dbReference type="RefSeq" id="WP_153245453.1">
    <property type="nucleotide sequence ID" value="NZ_WIPA01000014.1"/>
</dbReference>
<dbReference type="Proteomes" id="UP000469952">
    <property type="component" value="Unassembled WGS sequence"/>
</dbReference>
<organism evidence="1 2">
    <name type="scientific">Leuconostoc mesenteroides</name>
    <dbReference type="NCBI Taxonomy" id="1245"/>
    <lineage>
        <taxon>Bacteria</taxon>
        <taxon>Bacillati</taxon>
        <taxon>Bacillota</taxon>
        <taxon>Bacilli</taxon>
        <taxon>Lactobacillales</taxon>
        <taxon>Lactobacillaceae</taxon>
        <taxon>Leuconostoc</taxon>
    </lineage>
</organism>
<evidence type="ECO:0000313" key="2">
    <source>
        <dbReference type="Proteomes" id="UP000469952"/>
    </source>
</evidence>
<protein>
    <recommendedName>
        <fullName evidence="3">Bacteriophage Gp15 protein</fullName>
    </recommendedName>
</protein>
<sequence>MFSFTKRPETTFKLLDKEYRINLAFNVVIEAFGVLDSDLDDVEKINKCFDLLVVDDVPSNDIAVKADIIKSLFEYINQKPYGNDESDFNNETQADELLSSQADFDYEQDAGAIYASFFNFYHIDLNQMIDHMDWHQFKALFDNLGPDTPIQKIRQYRSDDLTGYKDNPEQAQFVSEMKSYYQLDNQVDGDGFTGNASAIFDMMMGDAE</sequence>
<accession>A0A843YXX4</accession>
<proteinExistence type="predicted"/>
<evidence type="ECO:0000313" key="1">
    <source>
        <dbReference type="EMBL" id="MQR27296.1"/>
    </source>
</evidence>
<dbReference type="InterPro" id="IPR009660">
    <property type="entry name" value="Phage_A500_Gp15"/>
</dbReference>
<gene>
    <name evidence="1" type="ORF">GFV13_08490</name>
</gene>